<evidence type="ECO:0000259" key="6">
    <source>
        <dbReference type="SMART" id="SM00062"/>
    </source>
</evidence>
<dbReference type="GO" id="GO:0030288">
    <property type="term" value="C:outer membrane-bounded periplasmic space"/>
    <property type="evidence" value="ECO:0007669"/>
    <property type="project" value="TreeGrafter"/>
</dbReference>
<protein>
    <submittedName>
        <fullName evidence="7">Transporter substrate-binding domain-containing protein</fullName>
    </submittedName>
</protein>
<dbReference type="Proteomes" id="UP000316360">
    <property type="component" value="Unassembled WGS sequence"/>
</dbReference>
<dbReference type="EMBL" id="SOKJ01000051">
    <property type="protein sequence ID" value="TET12793.1"/>
    <property type="molecule type" value="Genomic_DNA"/>
</dbReference>
<dbReference type="AlphaFoldDB" id="A0A523S430"/>
<keyword evidence="2" id="KW-0813">Transport</keyword>
<feature type="domain" description="Solute-binding protein family 3/N-terminal" evidence="6">
    <location>
        <begin position="38"/>
        <end position="257"/>
    </location>
</feature>
<dbReference type="InterPro" id="IPR001638">
    <property type="entry name" value="Solute-binding_3/MltF_N"/>
</dbReference>
<feature type="chain" id="PRO_5021911560" evidence="5">
    <location>
        <begin position="26"/>
        <end position="267"/>
    </location>
</feature>
<dbReference type="PANTHER" id="PTHR30085">
    <property type="entry name" value="AMINO ACID ABC TRANSPORTER PERMEASE"/>
    <property type="match status" value="1"/>
</dbReference>
<dbReference type="InterPro" id="IPR051455">
    <property type="entry name" value="Bact_solute-bind_prot3"/>
</dbReference>
<evidence type="ECO:0000313" key="7">
    <source>
        <dbReference type="EMBL" id="TET12793.1"/>
    </source>
</evidence>
<dbReference type="InterPro" id="IPR018313">
    <property type="entry name" value="SBP_3_CS"/>
</dbReference>
<dbReference type="GO" id="GO:0006865">
    <property type="term" value="P:amino acid transport"/>
    <property type="evidence" value="ECO:0007669"/>
    <property type="project" value="TreeGrafter"/>
</dbReference>
<evidence type="ECO:0000256" key="5">
    <source>
        <dbReference type="SAM" id="SignalP"/>
    </source>
</evidence>
<accession>A0A523S430</accession>
<name>A0A523S430_UNCAE</name>
<dbReference type="GO" id="GO:0005576">
    <property type="term" value="C:extracellular region"/>
    <property type="evidence" value="ECO:0007669"/>
    <property type="project" value="TreeGrafter"/>
</dbReference>
<dbReference type="Pfam" id="PF00497">
    <property type="entry name" value="SBP_bac_3"/>
    <property type="match status" value="1"/>
</dbReference>
<keyword evidence="3 5" id="KW-0732">Signal</keyword>
<dbReference type="Gene3D" id="3.40.190.10">
    <property type="entry name" value="Periplasmic binding protein-like II"/>
    <property type="match status" value="2"/>
</dbReference>
<dbReference type="PROSITE" id="PS01039">
    <property type="entry name" value="SBP_BACTERIAL_3"/>
    <property type="match status" value="1"/>
</dbReference>
<sequence length="267" mass="29880">MRLRTLKFFVVALCLLSLMASNALAQMSTLDKVLKAGEVRVGIDLFVHPFGMYDEQNQPIGYDVDIANELAKALDVKLKIVRLSSPGRITFLMAGKVDVVISSFTRNPERAKSIAFSIPYAAEKASLLTKKGSGIKSLEDIKGQRVASVKGITPAIALEKLVPEANLVLYDRHPDMVLALLQDKVVALADGDTACSAYIEAHPEAKLVKAFTFSEEYLSFGLKHGDEVWRNWLNTFIFQSWTEKKLHKYWEKWFPYPLPDLNLSPSF</sequence>
<dbReference type="SMART" id="SM00062">
    <property type="entry name" value="PBPb"/>
    <property type="match status" value="1"/>
</dbReference>
<dbReference type="PANTHER" id="PTHR30085:SF6">
    <property type="entry name" value="ABC TRANSPORTER GLUTAMINE-BINDING PROTEIN GLNH"/>
    <property type="match status" value="1"/>
</dbReference>
<evidence type="ECO:0000256" key="4">
    <source>
        <dbReference type="RuleBase" id="RU003744"/>
    </source>
</evidence>
<proteinExistence type="inferred from homology"/>
<feature type="signal peptide" evidence="5">
    <location>
        <begin position="1"/>
        <end position="25"/>
    </location>
</feature>
<evidence type="ECO:0000256" key="2">
    <source>
        <dbReference type="ARBA" id="ARBA00022448"/>
    </source>
</evidence>
<comment type="similarity">
    <text evidence="1 4">Belongs to the bacterial solute-binding protein 3 family.</text>
</comment>
<gene>
    <name evidence="7" type="ORF">E3J84_01005</name>
</gene>
<reference evidence="7 8" key="1">
    <citation type="submission" date="2019-03" db="EMBL/GenBank/DDBJ databases">
        <title>Metabolic potential of uncultured bacteria and archaea associated with petroleum seepage in deep-sea sediments.</title>
        <authorList>
            <person name="Dong X."/>
            <person name="Hubert C."/>
        </authorList>
    </citation>
    <scope>NUCLEOTIDE SEQUENCE [LARGE SCALE GENOMIC DNA]</scope>
    <source>
        <strain evidence="7">E44_bin7</strain>
    </source>
</reference>
<dbReference type="SUPFAM" id="SSF53850">
    <property type="entry name" value="Periplasmic binding protein-like II"/>
    <property type="match status" value="1"/>
</dbReference>
<evidence type="ECO:0000313" key="8">
    <source>
        <dbReference type="Proteomes" id="UP000316360"/>
    </source>
</evidence>
<evidence type="ECO:0000256" key="1">
    <source>
        <dbReference type="ARBA" id="ARBA00010333"/>
    </source>
</evidence>
<comment type="caution">
    <text evidence="7">The sequence shown here is derived from an EMBL/GenBank/DDBJ whole genome shotgun (WGS) entry which is preliminary data.</text>
</comment>
<evidence type="ECO:0000256" key="3">
    <source>
        <dbReference type="ARBA" id="ARBA00022729"/>
    </source>
</evidence>
<organism evidence="7 8">
    <name type="scientific">Aerophobetes bacterium</name>
    <dbReference type="NCBI Taxonomy" id="2030807"/>
    <lineage>
        <taxon>Bacteria</taxon>
        <taxon>Candidatus Aerophobota</taxon>
    </lineage>
</organism>